<comment type="cofactor">
    <cofactor evidence="1">
        <name>FAD</name>
        <dbReference type="ChEBI" id="CHEBI:57692"/>
    </cofactor>
</comment>
<feature type="domain" description="FAD-binding" evidence="4">
    <location>
        <begin position="15"/>
        <end position="377"/>
    </location>
</feature>
<dbReference type="SUPFAM" id="SSF51905">
    <property type="entry name" value="FAD/NAD(P)-binding domain"/>
    <property type="match status" value="1"/>
</dbReference>
<keyword evidence="3" id="KW-0274">FAD</keyword>
<dbReference type="Pfam" id="PF01494">
    <property type="entry name" value="FAD_binding_3"/>
    <property type="match status" value="1"/>
</dbReference>
<protein>
    <submittedName>
        <fullName evidence="5">FAD-dependent monooxygenase</fullName>
    </submittedName>
</protein>
<dbReference type="Proteomes" id="UP001500929">
    <property type="component" value="Unassembled WGS sequence"/>
</dbReference>
<dbReference type="PRINTS" id="PR00420">
    <property type="entry name" value="RNGMNOXGNASE"/>
</dbReference>
<evidence type="ECO:0000256" key="1">
    <source>
        <dbReference type="ARBA" id="ARBA00001974"/>
    </source>
</evidence>
<dbReference type="InterPro" id="IPR036188">
    <property type="entry name" value="FAD/NAD-bd_sf"/>
</dbReference>
<dbReference type="InterPro" id="IPR002938">
    <property type="entry name" value="FAD-bd"/>
</dbReference>
<proteinExistence type="predicted"/>
<dbReference type="PANTHER" id="PTHR43004:SF19">
    <property type="entry name" value="BINDING MONOOXYGENASE, PUTATIVE (JCVI)-RELATED"/>
    <property type="match status" value="1"/>
</dbReference>
<evidence type="ECO:0000313" key="6">
    <source>
        <dbReference type="Proteomes" id="UP001500929"/>
    </source>
</evidence>
<dbReference type="RefSeq" id="WP_259481413.1">
    <property type="nucleotide sequence ID" value="NZ_BAAAQY010000014.1"/>
</dbReference>
<keyword evidence="5" id="KW-0560">Oxidoreductase</keyword>
<accession>A0ABP5R5J4</accession>
<dbReference type="PANTHER" id="PTHR43004">
    <property type="entry name" value="TRK SYSTEM POTASSIUM UPTAKE PROTEIN"/>
    <property type="match status" value="1"/>
</dbReference>
<keyword evidence="6" id="KW-1185">Reference proteome</keyword>
<name>A0ABP5R5J4_9MICO</name>
<dbReference type="Gene3D" id="3.30.70.2450">
    <property type="match status" value="1"/>
</dbReference>
<evidence type="ECO:0000259" key="4">
    <source>
        <dbReference type="Pfam" id="PF01494"/>
    </source>
</evidence>
<dbReference type="InterPro" id="IPR050641">
    <property type="entry name" value="RIFMO-like"/>
</dbReference>
<evidence type="ECO:0000313" key="5">
    <source>
        <dbReference type="EMBL" id="GAA2248940.1"/>
    </source>
</evidence>
<reference evidence="6" key="1">
    <citation type="journal article" date="2019" name="Int. J. Syst. Evol. Microbiol.">
        <title>The Global Catalogue of Microorganisms (GCM) 10K type strain sequencing project: providing services to taxonomists for standard genome sequencing and annotation.</title>
        <authorList>
            <consortium name="The Broad Institute Genomics Platform"/>
            <consortium name="The Broad Institute Genome Sequencing Center for Infectious Disease"/>
            <person name="Wu L."/>
            <person name="Ma J."/>
        </authorList>
    </citation>
    <scope>NUCLEOTIDE SEQUENCE [LARGE SCALE GENOMIC DNA]</scope>
    <source>
        <strain evidence="6">JCM 16117</strain>
    </source>
</reference>
<organism evidence="5 6">
    <name type="scientific">Herbiconiux moechotypicola</name>
    <dbReference type="NCBI Taxonomy" id="637393"/>
    <lineage>
        <taxon>Bacteria</taxon>
        <taxon>Bacillati</taxon>
        <taxon>Actinomycetota</taxon>
        <taxon>Actinomycetes</taxon>
        <taxon>Micrococcales</taxon>
        <taxon>Microbacteriaceae</taxon>
        <taxon>Herbiconiux</taxon>
    </lineage>
</organism>
<sequence>MTDEHTPATSGSPVVLVVGAGPVGLVLAVELARRGVPIRVIDRLGEPTTQSRAVVVHARSLEMLDALGGSVRTAVEQAGVMTTGVHLHLGSDSDGSATHRFSFEGVDSRHPYTVTLPQTETERILTARLAELGVAIERGVELTGLVQDAADAGGAEGAGGVAGAPGASGAVTAELTGPHGLERLDVPWVVGCDGAHSTVRHLVGERLEGSFHGERFLMGDVEADMDADRSAMQMYLGSPDGPGMVFPMAGTRARVIVEVSAEGEAPPATLDWLQRVVDERGMGIRMHEPHWLTTFDIHHAQVARYRVGRVLLAGDAAHVHSPAGGQGMNTGMQDAFNLGWKLASVVAGDLTGSDAEAVVDSYHAERHPVAAHVIRFTTALTKVGTLDSAAARFVRGQVLAAVSRLAPARARLAAEIEETRVNYRDTPLATARDSRRGAALRAGDAAPPSLNAVDEVAGSALRAITVEVDAAHPDAGRLGLGTADGVVIVRPDGYLGGVFERDDPALDAARARLGAASA</sequence>
<comment type="caution">
    <text evidence="5">The sequence shown here is derived from an EMBL/GenBank/DDBJ whole genome shotgun (WGS) entry which is preliminary data.</text>
</comment>
<evidence type="ECO:0000256" key="3">
    <source>
        <dbReference type="ARBA" id="ARBA00022827"/>
    </source>
</evidence>
<keyword evidence="2" id="KW-0285">Flavoprotein</keyword>
<dbReference type="EMBL" id="BAAAQY010000014">
    <property type="protein sequence ID" value="GAA2248940.1"/>
    <property type="molecule type" value="Genomic_DNA"/>
</dbReference>
<gene>
    <name evidence="5" type="ORF">GCM10009851_38010</name>
</gene>
<keyword evidence="5" id="KW-0503">Monooxygenase</keyword>
<dbReference type="GO" id="GO:0004497">
    <property type="term" value="F:monooxygenase activity"/>
    <property type="evidence" value="ECO:0007669"/>
    <property type="project" value="UniProtKB-KW"/>
</dbReference>
<dbReference type="Gene3D" id="3.50.50.60">
    <property type="entry name" value="FAD/NAD(P)-binding domain"/>
    <property type="match status" value="1"/>
</dbReference>
<evidence type="ECO:0000256" key="2">
    <source>
        <dbReference type="ARBA" id="ARBA00022630"/>
    </source>
</evidence>